<dbReference type="InterPro" id="IPR036728">
    <property type="entry name" value="PBP_GOBP_sf"/>
</dbReference>
<feature type="compositionally biased region" description="Basic and acidic residues" evidence="6">
    <location>
        <begin position="325"/>
        <end position="334"/>
    </location>
</feature>
<keyword evidence="5" id="KW-1015">Disulfide bond</keyword>
<comment type="subcellular location">
    <subcellularLocation>
        <location evidence="1">Secreted</location>
    </subcellularLocation>
</comment>
<dbReference type="AlphaFoldDB" id="A0ABD1D6J6"/>
<keyword evidence="4 7" id="KW-0732">Signal</keyword>
<dbReference type="Proteomes" id="UP001562425">
    <property type="component" value="Unassembled WGS sequence"/>
</dbReference>
<dbReference type="SUPFAM" id="SSF47565">
    <property type="entry name" value="Insect pheromone/odorant-binding proteins"/>
    <property type="match status" value="1"/>
</dbReference>
<dbReference type="PANTHER" id="PTHR11857:SF46">
    <property type="entry name" value="GENERAL ODORANT-BINDING PROTEIN 99A-RELATED"/>
    <property type="match status" value="1"/>
</dbReference>
<dbReference type="Gene3D" id="1.10.238.20">
    <property type="entry name" value="Pheromone/general odorant binding protein domain"/>
    <property type="match status" value="1"/>
</dbReference>
<feature type="chain" id="PRO_5044831482" evidence="7">
    <location>
        <begin position="20"/>
        <end position="344"/>
    </location>
</feature>
<organism evidence="8 9">
    <name type="scientific">Culex pipiens pipiens</name>
    <name type="common">Northern house mosquito</name>
    <dbReference type="NCBI Taxonomy" id="38569"/>
    <lineage>
        <taxon>Eukaryota</taxon>
        <taxon>Metazoa</taxon>
        <taxon>Ecdysozoa</taxon>
        <taxon>Arthropoda</taxon>
        <taxon>Hexapoda</taxon>
        <taxon>Insecta</taxon>
        <taxon>Pterygota</taxon>
        <taxon>Neoptera</taxon>
        <taxon>Endopterygota</taxon>
        <taxon>Diptera</taxon>
        <taxon>Nematocera</taxon>
        <taxon>Culicoidea</taxon>
        <taxon>Culicidae</taxon>
        <taxon>Culicinae</taxon>
        <taxon>Culicini</taxon>
        <taxon>Culex</taxon>
        <taxon>Culex</taxon>
    </lineage>
</organism>
<evidence type="ECO:0000313" key="9">
    <source>
        <dbReference type="Proteomes" id="UP001562425"/>
    </source>
</evidence>
<sequence>MRSSIIFFVLVQVYLGGAALHHKITYKSFHDGLRECAEYYEISNCTLDKYIAESYPKIEPVQRLIHCTLHNLVSWTDGKGVKEHVFRNFFVPAVGDTCYANRTRECIRSAFHHLDHGNHFARAYVTFQCYYHQWGNISPKKQFIPRTEYDFDTLLLEVIQFRHVPECELIEYSKGNVLDQPNFAPGYLLGSVRGGYYSLKHGISLENLYTQFGCPELLTKELKQCVEGVVKQYCDDSHEVKQFVTFKNCLNSVIPWFSRVVAVSKEKLYGKAPCKSCVAAKEVPYVVHHVPASVGLPPLVTLASPGNTVPPVLWRARRKAVHLQEKQRERDLAQKAHLRRDRKD</sequence>
<proteinExistence type="inferred from homology"/>
<evidence type="ECO:0000256" key="6">
    <source>
        <dbReference type="SAM" id="MobiDB-lite"/>
    </source>
</evidence>
<feature type="signal peptide" evidence="7">
    <location>
        <begin position="1"/>
        <end position="19"/>
    </location>
</feature>
<evidence type="ECO:0000256" key="2">
    <source>
        <dbReference type="ARBA" id="ARBA00008098"/>
    </source>
</evidence>
<accession>A0ABD1D6J6</accession>
<name>A0ABD1D6J6_CULPP</name>
<evidence type="ECO:0000256" key="3">
    <source>
        <dbReference type="ARBA" id="ARBA00022525"/>
    </source>
</evidence>
<protein>
    <submittedName>
        <fullName evidence="8">Uncharacterized protein</fullName>
    </submittedName>
</protein>
<comment type="caution">
    <text evidence="8">The sequence shown here is derived from an EMBL/GenBank/DDBJ whole genome shotgun (WGS) entry which is preliminary data.</text>
</comment>
<feature type="region of interest" description="Disordered" evidence="6">
    <location>
        <begin position="325"/>
        <end position="344"/>
    </location>
</feature>
<reference evidence="8 9" key="1">
    <citation type="submission" date="2024-05" db="EMBL/GenBank/DDBJ databases">
        <title>Culex pipiens pipiens assembly and annotation.</title>
        <authorList>
            <person name="Alout H."/>
            <person name="Durand T."/>
        </authorList>
    </citation>
    <scope>NUCLEOTIDE SEQUENCE [LARGE SCALE GENOMIC DNA]</scope>
    <source>
        <strain evidence="8">HA-2024</strain>
        <tissue evidence="8">Whole body</tissue>
    </source>
</reference>
<dbReference type="Pfam" id="PF01395">
    <property type="entry name" value="PBP_GOBP"/>
    <property type="match status" value="1"/>
</dbReference>
<gene>
    <name evidence="8" type="ORF">pipiens_011398</name>
</gene>
<evidence type="ECO:0000313" key="8">
    <source>
        <dbReference type="EMBL" id="KAL1395248.1"/>
    </source>
</evidence>
<comment type="similarity">
    <text evidence="2">Belongs to the PBP/GOBP family.</text>
</comment>
<evidence type="ECO:0000256" key="1">
    <source>
        <dbReference type="ARBA" id="ARBA00004613"/>
    </source>
</evidence>
<evidence type="ECO:0000256" key="5">
    <source>
        <dbReference type="ARBA" id="ARBA00023157"/>
    </source>
</evidence>
<keyword evidence="9" id="KW-1185">Reference proteome</keyword>
<dbReference type="EMBL" id="JBEHCU010007234">
    <property type="protein sequence ID" value="KAL1395248.1"/>
    <property type="molecule type" value="Genomic_DNA"/>
</dbReference>
<evidence type="ECO:0000256" key="7">
    <source>
        <dbReference type="SAM" id="SignalP"/>
    </source>
</evidence>
<evidence type="ECO:0000256" key="4">
    <source>
        <dbReference type="ARBA" id="ARBA00022729"/>
    </source>
</evidence>
<keyword evidence="3" id="KW-0964">Secreted</keyword>
<dbReference type="GO" id="GO:0005576">
    <property type="term" value="C:extracellular region"/>
    <property type="evidence" value="ECO:0007669"/>
    <property type="project" value="UniProtKB-SubCell"/>
</dbReference>
<dbReference type="PANTHER" id="PTHR11857">
    <property type="entry name" value="ODORANT BINDING PROTEIN-RELATED"/>
    <property type="match status" value="1"/>
</dbReference>
<dbReference type="InterPro" id="IPR006170">
    <property type="entry name" value="PBP/GOBP"/>
</dbReference>